<reference evidence="3 4" key="1">
    <citation type="submission" date="2018-10" db="EMBL/GenBank/DDBJ databases">
        <title>Genomic Encyclopedia of Archaeal and Bacterial Type Strains, Phase II (KMG-II): from individual species to whole genera.</title>
        <authorList>
            <person name="Goeker M."/>
        </authorList>
    </citation>
    <scope>NUCLEOTIDE SEQUENCE [LARGE SCALE GENOMIC DNA]</scope>
    <source>
        <strain evidence="3 4">DSM 19839</strain>
    </source>
</reference>
<feature type="transmembrane region" description="Helical" evidence="1">
    <location>
        <begin position="69"/>
        <end position="87"/>
    </location>
</feature>
<keyword evidence="1" id="KW-0812">Transmembrane</keyword>
<keyword evidence="2" id="KW-0732">Signal</keyword>
<evidence type="ECO:0000256" key="2">
    <source>
        <dbReference type="SAM" id="SignalP"/>
    </source>
</evidence>
<gene>
    <name evidence="3" type="ORF">BC962_2044</name>
</gene>
<name>A0A495PWC1_9FLAO</name>
<feature type="signal peptide" evidence="2">
    <location>
        <begin position="1"/>
        <end position="25"/>
    </location>
</feature>
<dbReference type="AlphaFoldDB" id="A0A495PWC1"/>
<dbReference type="Proteomes" id="UP000276282">
    <property type="component" value="Unassembled WGS sequence"/>
</dbReference>
<keyword evidence="1" id="KW-0472">Membrane</keyword>
<evidence type="ECO:0000256" key="1">
    <source>
        <dbReference type="SAM" id="Phobius"/>
    </source>
</evidence>
<dbReference type="EMBL" id="RBLG01000002">
    <property type="protein sequence ID" value="RKS53788.1"/>
    <property type="molecule type" value="Genomic_DNA"/>
</dbReference>
<organism evidence="3 4">
    <name type="scientific">Gillisia mitskevichiae</name>
    <dbReference type="NCBI Taxonomy" id="270921"/>
    <lineage>
        <taxon>Bacteria</taxon>
        <taxon>Pseudomonadati</taxon>
        <taxon>Bacteroidota</taxon>
        <taxon>Flavobacteriia</taxon>
        <taxon>Flavobacteriales</taxon>
        <taxon>Flavobacteriaceae</taxon>
        <taxon>Gillisia</taxon>
    </lineage>
</organism>
<evidence type="ECO:0000313" key="3">
    <source>
        <dbReference type="EMBL" id="RKS53788.1"/>
    </source>
</evidence>
<keyword evidence="1" id="KW-1133">Transmembrane helix</keyword>
<dbReference type="PROSITE" id="PS51257">
    <property type="entry name" value="PROKAR_LIPOPROTEIN"/>
    <property type="match status" value="1"/>
</dbReference>
<evidence type="ECO:0000313" key="4">
    <source>
        <dbReference type="Proteomes" id="UP000276282"/>
    </source>
</evidence>
<proteinExistence type="predicted"/>
<accession>A0A495PWC1</accession>
<sequence>MKFKKMIKIVLILILFLSVTSCASAGVTEYEYGFFSGMWHGLILPFSSIGWLFNSDIGIVALNNNGVPYYSGWVVSILITLGFYGSLST</sequence>
<comment type="caution">
    <text evidence="3">The sequence shown here is derived from an EMBL/GenBank/DDBJ whole genome shotgun (WGS) entry which is preliminary data.</text>
</comment>
<protein>
    <submittedName>
        <fullName evidence="3">Uncharacterized protein</fullName>
    </submittedName>
</protein>
<feature type="transmembrane region" description="Helical" evidence="1">
    <location>
        <begin position="41"/>
        <end position="62"/>
    </location>
</feature>
<feature type="chain" id="PRO_5019780447" evidence="2">
    <location>
        <begin position="26"/>
        <end position="89"/>
    </location>
</feature>
<keyword evidence="4" id="KW-1185">Reference proteome</keyword>